<feature type="transmembrane region" description="Helical" evidence="2">
    <location>
        <begin position="64"/>
        <end position="83"/>
    </location>
</feature>
<protein>
    <recommendedName>
        <fullName evidence="3">YdbS-like PH domain-containing protein</fullName>
    </recommendedName>
</protein>
<organism evidence="4 5">
    <name type="scientific">Arthrobacter psychrochitiniphilus</name>
    <dbReference type="NCBI Taxonomy" id="291045"/>
    <lineage>
        <taxon>Bacteria</taxon>
        <taxon>Bacillati</taxon>
        <taxon>Actinomycetota</taxon>
        <taxon>Actinomycetes</taxon>
        <taxon>Micrococcales</taxon>
        <taxon>Micrococcaceae</taxon>
        <taxon>Arthrobacter</taxon>
    </lineage>
</organism>
<proteinExistence type="predicted"/>
<dbReference type="AlphaFoldDB" id="A0A2V3DV24"/>
<comment type="caution">
    <text evidence="4">The sequence shown here is derived from an EMBL/GenBank/DDBJ whole genome shotgun (WGS) entry which is preliminary data.</text>
</comment>
<dbReference type="InterPro" id="IPR005182">
    <property type="entry name" value="YdbS-like_PH"/>
</dbReference>
<feature type="region of interest" description="Disordered" evidence="1">
    <location>
        <begin position="218"/>
        <end position="242"/>
    </location>
</feature>
<evidence type="ECO:0000313" key="4">
    <source>
        <dbReference type="EMBL" id="PXA69208.1"/>
    </source>
</evidence>
<feature type="compositionally biased region" description="Basic and acidic residues" evidence="1">
    <location>
        <begin position="231"/>
        <end position="242"/>
    </location>
</feature>
<evidence type="ECO:0000256" key="1">
    <source>
        <dbReference type="SAM" id="MobiDB-lite"/>
    </source>
</evidence>
<dbReference type="PANTHER" id="PTHR37938">
    <property type="entry name" value="BLL0215 PROTEIN"/>
    <property type="match status" value="1"/>
</dbReference>
<dbReference type="OrthoDB" id="4966830at2"/>
<reference evidence="4 5" key="1">
    <citation type="submission" date="2018-05" db="EMBL/GenBank/DDBJ databases">
        <title>Genetic diversity of glacier-inhabiting Cryobacterium bacteria in China and description of Cryobacterium mengkeensis sp. nov. and Arthrobacter glacialis sp. nov.</title>
        <authorList>
            <person name="Liu Q."/>
            <person name="Xin Y.-H."/>
        </authorList>
    </citation>
    <scope>NUCLEOTIDE SEQUENCE [LARGE SCALE GENOMIC DNA]</scope>
    <source>
        <strain evidence="4 5">GP3</strain>
    </source>
</reference>
<name>A0A2V3DV24_9MICC</name>
<feature type="transmembrane region" description="Helical" evidence="2">
    <location>
        <begin position="103"/>
        <end position="122"/>
    </location>
</feature>
<accession>A0A2V3DV24</accession>
<feature type="domain" description="YdbS-like PH" evidence="3">
    <location>
        <begin position="128"/>
        <end position="180"/>
    </location>
</feature>
<dbReference type="Proteomes" id="UP000246303">
    <property type="component" value="Unassembled WGS sequence"/>
</dbReference>
<dbReference type="PANTHER" id="PTHR37938:SF1">
    <property type="entry name" value="BLL0215 PROTEIN"/>
    <property type="match status" value="1"/>
</dbReference>
<dbReference type="Pfam" id="PF03703">
    <property type="entry name" value="bPH_2"/>
    <property type="match status" value="1"/>
</dbReference>
<sequence length="242" mass="27801">MAQPLTSMLTAVCGSGISKERSTRSVLATCCTFAVPDPMVRSAMRKLLLEHEQVHISNRPHSRILLWPISVGLMAVMVGSAALEKLQPHTFSEWAPGAEPLREPLMVCVVVLVVLVWLFYPLRRVLRWTGTKYVLTNQRLLVRKGLMGRRFQVRALTQIKELRPVQNWRQRMVGSGDLELLMHPDTVVVIPEIPHWNEFIKDAQQFWATEFREPMQQTPRERDYAGVVGMSEKEQRKLGRDH</sequence>
<keyword evidence="2" id="KW-1133">Transmembrane helix</keyword>
<evidence type="ECO:0000313" key="5">
    <source>
        <dbReference type="Proteomes" id="UP000246303"/>
    </source>
</evidence>
<keyword evidence="5" id="KW-1185">Reference proteome</keyword>
<evidence type="ECO:0000256" key="2">
    <source>
        <dbReference type="SAM" id="Phobius"/>
    </source>
</evidence>
<gene>
    <name evidence="4" type="ORF">CVS29_01165</name>
</gene>
<evidence type="ECO:0000259" key="3">
    <source>
        <dbReference type="Pfam" id="PF03703"/>
    </source>
</evidence>
<keyword evidence="2" id="KW-0472">Membrane</keyword>
<keyword evidence="2" id="KW-0812">Transmembrane</keyword>
<dbReference type="EMBL" id="QHLZ01000001">
    <property type="protein sequence ID" value="PXA69208.1"/>
    <property type="molecule type" value="Genomic_DNA"/>
</dbReference>